<evidence type="ECO:0000313" key="3">
    <source>
        <dbReference type="EMBL" id="CAK0829730.1"/>
    </source>
</evidence>
<feature type="region of interest" description="Disordered" evidence="1">
    <location>
        <begin position="185"/>
        <end position="241"/>
    </location>
</feature>
<gene>
    <name evidence="3" type="ORF">PCOR1329_LOCUS28571</name>
</gene>
<dbReference type="Proteomes" id="UP001189429">
    <property type="component" value="Unassembled WGS sequence"/>
</dbReference>
<feature type="compositionally biased region" description="Low complexity" evidence="1">
    <location>
        <begin position="197"/>
        <end position="211"/>
    </location>
</feature>
<feature type="transmembrane region" description="Helical" evidence="2">
    <location>
        <begin position="602"/>
        <end position="619"/>
    </location>
</feature>
<name>A0ABN9SGF7_9DINO</name>
<evidence type="ECO:0000313" key="4">
    <source>
        <dbReference type="Proteomes" id="UP001189429"/>
    </source>
</evidence>
<keyword evidence="2" id="KW-1133">Transmembrane helix</keyword>
<reference evidence="3" key="1">
    <citation type="submission" date="2023-10" db="EMBL/GenBank/DDBJ databases">
        <authorList>
            <person name="Chen Y."/>
            <person name="Shah S."/>
            <person name="Dougan E. K."/>
            <person name="Thang M."/>
            <person name="Chan C."/>
        </authorList>
    </citation>
    <scope>NUCLEOTIDE SEQUENCE [LARGE SCALE GENOMIC DNA]</scope>
</reference>
<evidence type="ECO:0000256" key="1">
    <source>
        <dbReference type="SAM" id="MobiDB-lite"/>
    </source>
</evidence>
<feature type="transmembrane region" description="Helical" evidence="2">
    <location>
        <begin position="486"/>
        <end position="507"/>
    </location>
</feature>
<feature type="transmembrane region" description="Helical" evidence="2">
    <location>
        <begin position="563"/>
        <end position="582"/>
    </location>
</feature>
<protein>
    <recommendedName>
        <fullName evidence="5">Glycerophosphocholine acyltransferase 1</fullName>
    </recommendedName>
</protein>
<feature type="transmembrane region" description="Helical" evidence="2">
    <location>
        <begin position="381"/>
        <end position="403"/>
    </location>
</feature>
<keyword evidence="2" id="KW-0812">Transmembrane</keyword>
<organism evidence="3 4">
    <name type="scientific">Prorocentrum cordatum</name>
    <dbReference type="NCBI Taxonomy" id="2364126"/>
    <lineage>
        <taxon>Eukaryota</taxon>
        <taxon>Sar</taxon>
        <taxon>Alveolata</taxon>
        <taxon>Dinophyceae</taxon>
        <taxon>Prorocentrales</taxon>
        <taxon>Prorocentraceae</taxon>
        <taxon>Prorocentrum</taxon>
    </lineage>
</organism>
<feature type="non-terminal residue" evidence="3">
    <location>
        <position position="620"/>
    </location>
</feature>
<evidence type="ECO:0000256" key="2">
    <source>
        <dbReference type="SAM" id="Phobius"/>
    </source>
</evidence>
<keyword evidence="2" id="KW-0472">Membrane</keyword>
<evidence type="ECO:0008006" key="5">
    <source>
        <dbReference type="Google" id="ProtNLM"/>
    </source>
</evidence>
<feature type="transmembrane region" description="Helical" evidence="2">
    <location>
        <begin position="62"/>
        <end position="81"/>
    </location>
</feature>
<proteinExistence type="predicted"/>
<sequence>MMCGGTAWVFYSSGLNDMLQYTGLAHVGELLSTRDHGSLCSVSAGRGSKLEATMKEFEYRAAWVYLALWVLGLCLTLAHAARQKWVAAEFYRKHECLAEFALNIEGFPPEATDEAAVRRFLREAFGHNGVEVSICYNYRDRKDRVHELLEKLIVAADVRAKTYDRALCGLTELGLTEDEKAEVRSWLPHSGGGGSAGSAPAGSDSCGSSSSPRRERADRPLIPGGRRRVGGQPPPGGATGGAFRLQNAGTVFAVLPHNYDLQTVRRKFDNAPAYMPRRSTQRTSVPTLPHQATPEWLAVQPLRWVGQNGEMYNLSIRDVVCEPTDVGWEHLGMKESSFRWRVFFGGVVILLSFALMAALLFYPLALYAISFADQAGSLPTGIIHTLLGLLIMTGNWLMCLLHIQVSGRMGHSRRDREALVIFKVFALLCLSSFLFNVTMTIWPSSQSGSYRFLFHRASYVESMQDISFQVAASGHLFHVLVPGGLFFGYLIFPLQGFVWPFVSVLTFRRWWHRLNFVPDLTARKAEKELEPLGYSAGHDYMGNVVQPVSCSIILFFASGYVWQLWACLAGWSIFMMIFSRYLHLRAVRRCYFTTSRVDTEALVWFAAPLSLVLASSGFWA</sequence>
<keyword evidence="4" id="KW-1185">Reference proteome</keyword>
<dbReference type="EMBL" id="CAUYUJ010010569">
    <property type="protein sequence ID" value="CAK0829730.1"/>
    <property type="molecule type" value="Genomic_DNA"/>
</dbReference>
<accession>A0ABN9SGF7</accession>
<feature type="transmembrane region" description="Helical" evidence="2">
    <location>
        <begin position="424"/>
        <end position="442"/>
    </location>
</feature>
<comment type="caution">
    <text evidence="3">The sequence shown here is derived from an EMBL/GenBank/DDBJ whole genome shotgun (WGS) entry which is preliminary data.</text>
</comment>
<feature type="transmembrane region" description="Helical" evidence="2">
    <location>
        <begin position="342"/>
        <end position="369"/>
    </location>
</feature>